<dbReference type="PANTHER" id="PTHR46191">
    <property type="match status" value="1"/>
</dbReference>
<proteinExistence type="predicted"/>
<dbReference type="AlphaFoldDB" id="A0A1Q9ERX8"/>
<feature type="coiled-coil region" evidence="1">
    <location>
        <begin position="374"/>
        <end position="468"/>
    </location>
</feature>
<reference evidence="4 5" key="1">
    <citation type="submission" date="2016-02" db="EMBL/GenBank/DDBJ databases">
        <title>Genome analysis of coral dinoflagellate symbionts highlights evolutionary adaptations to a symbiotic lifestyle.</title>
        <authorList>
            <person name="Aranda M."/>
            <person name="Li Y."/>
            <person name="Liew Y.J."/>
            <person name="Baumgarten S."/>
            <person name="Simakov O."/>
            <person name="Wilson M."/>
            <person name="Piel J."/>
            <person name="Ashoor H."/>
            <person name="Bougouffa S."/>
            <person name="Bajic V.B."/>
            <person name="Ryu T."/>
            <person name="Ravasi T."/>
            <person name="Bayer T."/>
            <person name="Micklem G."/>
            <person name="Kim H."/>
            <person name="Bhak J."/>
            <person name="Lajeunesse T.C."/>
            <person name="Voolstra C.R."/>
        </authorList>
    </citation>
    <scope>NUCLEOTIDE SEQUENCE [LARGE SCALE GENOMIC DNA]</scope>
    <source>
        <strain evidence="4 5">CCMP2467</strain>
    </source>
</reference>
<comment type="caution">
    <text evidence="4">The sequence shown here is derived from an EMBL/GenBank/DDBJ whole genome shotgun (WGS) entry which is preliminary data.</text>
</comment>
<dbReference type="InterPro" id="IPR023214">
    <property type="entry name" value="HAD_sf"/>
</dbReference>
<feature type="region of interest" description="Disordered" evidence="2">
    <location>
        <begin position="228"/>
        <end position="269"/>
    </location>
</feature>
<keyword evidence="5" id="KW-1185">Reference proteome</keyword>
<dbReference type="Gene3D" id="3.40.50.1000">
    <property type="entry name" value="HAD superfamily/HAD-like"/>
    <property type="match status" value="1"/>
</dbReference>
<dbReference type="GO" id="GO:0016787">
    <property type="term" value="F:hydrolase activity"/>
    <property type="evidence" value="ECO:0007669"/>
    <property type="project" value="UniProtKB-KW"/>
</dbReference>
<feature type="chain" id="PRO_5013203587" evidence="3">
    <location>
        <begin position="18"/>
        <end position="803"/>
    </location>
</feature>
<keyword evidence="3" id="KW-0732">Signal</keyword>
<sequence length="803" mass="87469">MQSLCLLLALAASAALASQVQVTPVQKVVQLLENMKEKGTKEMQEEEVQYTKFKQFCDMTLREKEAAIDEAADKIETLEADIEKAASEAERLGKEMSEHQADIEAATAEKEKATAVREKGRTDFQLTLKDYSESIDAIARALKALKEEDKKTALLQLADAKLLPDEARQSLLDTQGPAPKTYEFQSGGVISMLEGLQDKFVDERISLEREEQKKRHAYEMLAQSLDSQLAQSKKEQEEKGQFKAKQLQSKASSEGDLGETKVEKQSDEKYSTDLAATCSKKAAAFAARQKLRQEEIEAIEKAKGIIAGEAVAGSAGKHLPSLLQGPKRTALAFLRSEVREPQSERVARFLQQRASALNSRVLSAVAGRAAADPIAKVRTMIEQLITKMQTQQNEEASKNGWCNAELASNKATREEKTDAVDELSSDADELSTAIGKLGEEVSTLSRQVSELDADMAKATQMREEESAKNAATVKDAKEAQAAVAQALLVLRDFYKKAAGASLRAALSLSFRLSCPGGGPPGGPRDAREGCPERQEFPGTGSAQVPRLISLDSTGTLMRVRRPIGDLYADALHRVRPDVQVSAAEMTRVFPAIFSRQSSLSPSFGAGGCGCREWWRAVVEGTMGGAGIAVSDLGESFEAVFDDLYGHVFCGQEAWELLPRTVRSLESLREWCAANDCVLGVMSNMDDRLSVILQNLGILDKFDFVLTSYEARAEKPSAIIFTKALEVAGLAPTSHALHCGDSYKRDLIGATSVNWMAVLVDEAVDKAERLDMIKDVSVDHLLNMPSPGAWRVPHIGHIEGLLSG</sequence>
<feature type="signal peptide" evidence="3">
    <location>
        <begin position="1"/>
        <end position="17"/>
    </location>
</feature>
<dbReference type="InterPro" id="IPR036412">
    <property type="entry name" value="HAD-like_sf"/>
</dbReference>
<keyword evidence="4" id="KW-0378">Hydrolase</keyword>
<dbReference type="GO" id="GO:0005634">
    <property type="term" value="C:nucleus"/>
    <property type="evidence" value="ECO:0007669"/>
    <property type="project" value="TreeGrafter"/>
</dbReference>
<evidence type="ECO:0000256" key="3">
    <source>
        <dbReference type="SAM" id="SignalP"/>
    </source>
</evidence>
<evidence type="ECO:0000256" key="1">
    <source>
        <dbReference type="SAM" id="Coils"/>
    </source>
</evidence>
<feature type="compositionally biased region" description="Basic and acidic residues" evidence="2">
    <location>
        <begin position="232"/>
        <end position="241"/>
    </location>
</feature>
<gene>
    <name evidence="4" type="primary">hdhd3</name>
    <name evidence="4" type="ORF">AK812_SmicGene6155</name>
</gene>
<dbReference type="EMBL" id="LSRX01000082">
    <property type="protein sequence ID" value="OLQ10173.1"/>
    <property type="molecule type" value="Genomic_DNA"/>
</dbReference>
<accession>A0A1Q9ERX8</accession>
<dbReference type="Gene3D" id="1.10.150.720">
    <property type="entry name" value="Haloacid dehalogenase-like hydrolase"/>
    <property type="match status" value="1"/>
</dbReference>
<dbReference type="InterPro" id="IPR044924">
    <property type="entry name" value="HAD-SF_hydro_IA_REG-2-like_cap"/>
</dbReference>
<dbReference type="InterPro" id="IPR051828">
    <property type="entry name" value="HAD-like_hydrolase_domain"/>
</dbReference>
<dbReference type="NCBIfam" id="TIGR01549">
    <property type="entry name" value="HAD-SF-IA-v1"/>
    <property type="match status" value="1"/>
</dbReference>
<dbReference type="Proteomes" id="UP000186817">
    <property type="component" value="Unassembled WGS sequence"/>
</dbReference>
<evidence type="ECO:0000256" key="2">
    <source>
        <dbReference type="SAM" id="MobiDB-lite"/>
    </source>
</evidence>
<protein>
    <submittedName>
        <fullName evidence="4">Haloacid dehalogenase-like hydrolase domain-containing protein 3</fullName>
    </submittedName>
</protein>
<keyword evidence="1" id="KW-0175">Coiled coil</keyword>
<organism evidence="4 5">
    <name type="scientific">Symbiodinium microadriaticum</name>
    <name type="common">Dinoflagellate</name>
    <name type="synonym">Zooxanthella microadriatica</name>
    <dbReference type="NCBI Taxonomy" id="2951"/>
    <lineage>
        <taxon>Eukaryota</taxon>
        <taxon>Sar</taxon>
        <taxon>Alveolata</taxon>
        <taxon>Dinophyceae</taxon>
        <taxon>Suessiales</taxon>
        <taxon>Symbiodiniaceae</taxon>
        <taxon>Symbiodinium</taxon>
    </lineage>
</organism>
<feature type="compositionally biased region" description="Basic and acidic residues" evidence="2">
    <location>
        <begin position="258"/>
        <end position="269"/>
    </location>
</feature>
<name>A0A1Q9ERX8_SYMMI</name>
<evidence type="ECO:0000313" key="4">
    <source>
        <dbReference type="EMBL" id="OLQ10173.1"/>
    </source>
</evidence>
<dbReference type="SUPFAM" id="SSF56784">
    <property type="entry name" value="HAD-like"/>
    <property type="match status" value="1"/>
</dbReference>
<evidence type="ECO:0000313" key="5">
    <source>
        <dbReference type="Proteomes" id="UP000186817"/>
    </source>
</evidence>
<dbReference type="Pfam" id="PF00702">
    <property type="entry name" value="Hydrolase"/>
    <property type="match status" value="1"/>
</dbReference>
<dbReference type="InterPro" id="IPR006439">
    <property type="entry name" value="HAD-SF_hydro_IA"/>
</dbReference>
<dbReference type="OrthoDB" id="444127at2759"/>
<dbReference type="PANTHER" id="PTHR46191:SF2">
    <property type="entry name" value="HALOACID DEHALOGENASE-LIKE HYDROLASE DOMAIN-CONTAINING PROTEIN 3"/>
    <property type="match status" value="1"/>
</dbReference>
<feature type="coiled-coil region" evidence="1">
    <location>
        <begin position="29"/>
        <end position="148"/>
    </location>
</feature>